<evidence type="ECO:0000313" key="2">
    <source>
        <dbReference type="EMBL" id="MBU5336197.1"/>
    </source>
</evidence>
<dbReference type="RefSeq" id="WP_216569324.1">
    <property type="nucleotide sequence ID" value="NZ_JAHLOQ010000016.1"/>
</dbReference>
<dbReference type="PANTHER" id="PTHR40072:SF1">
    <property type="entry name" value="MOLYBDOPTERIN-GUANINE DINUCLEOTIDE BIOSYNTHESIS ADAPTER PROTEIN"/>
    <property type="match status" value="1"/>
</dbReference>
<dbReference type="InterPro" id="IPR004435">
    <property type="entry name" value="MobB_dom"/>
</dbReference>
<accession>A0ABS6DY75</accession>
<comment type="caution">
    <text evidence="2">The sequence shown here is derived from an EMBL/GenBank/DDBJ whole genome shotgun (WGS) entry which is preliminary data.</text>
</comment>
<dbReference type="InterPro" id="IPR052539">
    <property type="entry name" value="MGD_biosynthesis_adapter"/>
</dbReference>
<feature type="domain" description="Molybdopterin-guanine dinucleotide biosynthesis protein B (MobB)" evidence="1">
    <location>
        <begin position="13"/>
        <end position="140"/>
    </location>
</feature>
<gene>
    <name evidence="2" type="primary">mobB</name>
    <name evidence="2" type="ORF">KQI20_07070</name>
</gene>
<dbReference type="Pfam" id="PF03205">
    <property type="entry name" value="MobB"/>
    <property type="match status" value="1"/>
</dbReference>
<proteinExistence type="predicted"/>
<protein>
    <submittedName>
        <fullName evidence="2">Molybdopterin-guanine dinucleotide biosynthesis protein B</fullName>
    </submittedName>
</protein>
<name>A0ABS6DY75_9FIRM</name>
<keyword evidence="3" id="KW-1185">Reference proteome</keyword>
<dbReference type="NCBIfam" id="TIGR00176">
    <property type="entry name" value="mobB"/>
    <property type="match status" value="1"/>
</dbReference>
<dbReference type="Proteomes" id="UP001196301">
    <property type="component" value="Unassembled WGS sequence"/>
</dbReference>
<organism evidence="2 3">
    <name type="scientific">Intestinibacter bartlettii</name>
    <dbReference type="NCBI Taxonomy" id="261299"/>
    <lineage>
        <taxon>Bacteria</taxon>
        <taxon>Bacillati</taxon>
        <taxon>Bacillota</taxon>
        <taxon>Clostridia</taxon>
        <taxon>Peptostreptococcales</taxon>
        <taxon>Peptostreptococcaceae</taxon>
        <taxon>Intestinibacter</taxon>
    </lineage>
</organism>
<evidence type="ECO:0000313" key="3">
    <source>
        <dbReference type="Proteomes" id="UP001196301"/>
    </source>
</evidence>
<dbReference type="EMBL" id="JAHLOQ010000016">
    <property type="protein sequence ID" value="MBU5336197.1"/>
    <property type="molecule type" value="Genomic_DNA"/>
</dbReference>
<dbReference type="CDD" id="cd03116">
    <property type="entry name" value="MobB"/>
    <property type="match status" value="1"/>
</dbReference>
<reference evidence="2 3" key="1">
    <citation type="submission" date="2021-06" db="EMBL/GenBank/DDBJ databases">
        <authorList>
            <person name="Sun Q."/>
            <person name="Li D."/>
        </authorList>
    </citation>
    <scope>NUCLEOTIDE SEQUENCE [LARGE SCALE GENOMIC DNA]</scope>
    <source>
        <strain evidence="2 3">N19</strain>
    </source>
</reference>
<evidence type="ECO:0000259" key="1">
    <source>
        <dbReference type="Pfam" id="PF03205"/>
    </source>
</evidence>
<sequence>MNDISKLNNQARIVICGVKNSGKTTLITKLIPKFTSLGYKVATIKHDGHDFEADVEGTDSYKHKKAGAYGTAVFSKNKFMVVKEQKETDESQLIELFPEADLILLEGFKNSRYPKIEIIRENNSSKSVCNKDNLIAIASDINIENNIENLDINNKIIDLNNIDGIAEAIIQYIDGK</sequence>
<dbReference type="PANTHER" id="PTHR40072">
    <property type="entry name" value="MOLYBDOPTERIN-GUANINE DINUCLEOTIDE BIOSYNTHESIS ADAPTER PROTEIN-RELATED"/>
    <property type="match status" value="1"/>
</dbReference>